<comment type="caution">
    <text evidence="1">The sequence shown here is derived from an EMBL/GenBank/DDBJ whole genome shotgun (WGS) entry which is preliminary data.</text>
</comment>
<dbReference type="AlphaFoldDB" id="A0AAN9JPS8"/>
<protein>
    <submittedName>
        <fullName evidence="1">Uncharacterized protein</fullName>
    </submittedName>
</protein>
<sequence length="145" mass="16148">MNKTIFFTFSRLSTYIESTSNNNTNVFDFLLRKLGAFISLHPWPSLSSSPLAFQFSFFFSFSTLLPLTGSPDMAVSMSSLRMVQLGNYLSQEPLTIPATTVVSLWWSHSVHTILSAVGALVRSLMTCVFLNLRLGGCPNRFILVP</sequence>
<accession>A0AAN9JPS8</accession>
<gene>
    <name evidence="1" type="ORF">RJT34_13892</name>
</gene>
<name>A0AAN9JPS8_CLITE</name>
<keyword evidence="2" id="KW-1185">Reference proteome</keyword>
<reference evidence="1 2" key="1">
    <citation type="submission" date="2024-01" db="EMBL/GenBank/DDBJ databases">
        <title>The genomes of 5 underutilized Papilionoideae crops provide insights into root nodulation and disease resistance.</title>
        <authorList>
            <person name="Yuan L."/>
        </authorList>
    </citation>
    <scope>NUCLEOTIDE SEQUENCE [LARGE SCALE GENOMIC DNA]</scope>
    <source>
        <strain evidence="1">LY-2023</strain>
        <tissue evidence="1">Leaf</tissue>
    </source>
</reference>
<evidence type="ECO:0000313" key="2">
    <source>
        <dbReference type="Proteomes" id="UP001359559"/>
    </source>
</evidence>
<dbReference type="EMBL" id="JAYKXN010000003">
    <property type="protein sequence ID" value="KAK7302993.1"/>
    <property type="molecule type" value="Genomic_DNA"/>
</dbReference>
<proteinExistence type="predicted"/>
<organism evidence="1 2">
    <name type="scientific">Clitoria ternatea</name>
    <name type="common">Butterfly pea</name>
    <dbReference type="NCBI Taxonomy" id="43366"/>
    <lineage>
        <taxon>Eukaryota</taxon>
        <taxon>Viridiplantae</taxon>
        <taxon>Streptophyta</taxon>
        <taxon>Embryophyta</taxon>
        <taxon>Tracheophyta</taxon>
        <taxon>Spermatophyta</taxon>
        <taxon>Magnoliopsida</taxon>
        <taxon>eudicotyledons</taxon>
        <taxon>Gunneridae</taxon>
        <taxon>Pentapetalae</taxon>
        <taxon>rosids</taxon>
        <taxon>fabids</taxon>
        <taxon>Fabales</taxon>
        <taxon>Fabaceae</taxon>
        <taxon>Papilionoideae</taxon>
        <taxon>50 kb inversion clade</taxon>
        <taxon>NPAAA clade</taxon>
        <taxon>indigoferoid/millettioid clade</taxon>
        <taxon>Phaseoleae</taxon>
        <taxon>Clitoria</taxon>
    </lineage>
</organism>
<evidence type="ECO:0000313" key="1">
    <source>
        <dbReference type="EMBL" id="KAK7302993.1"/>
    </source>
</evidence>
<dbReference type="Proteomes" id="UP001359559">
    <property type="component" value="Unassembled WGS sequence"/>
</dbReference>